<feature type="transmembrane region" description="Helical" evidence="1">
    <location>
        <begin position="294"/>
        <end position="314"/>
    </location>
</feature>
<keyword evidence="1" id="KW-0812">Transmembrane</keyword>
<name>A0A226EV26_FOLCA</name>
<feature type="transmembrane region" description="Helical" evidence="1">
    <location>
        <begin position="70"/>
        <end position="93"/>
    </location>
</feature>
<gene>
    <name evidence="2" type="ORF">Fcan01_00628</name>
</gene>
<accession>A0A226EV26</accession>
<keyword evidence="3" id="KW-1185">Reference proteome</keyword>
<feature type="transmembrane region" description="Helical" evidence="1">
    <location>
        <begin position="326"/>
        <end position="347"/>
    </location>
</feature>
<feature type="transmembrane region" description="Helical" evidence="1">
    <location>
        <begin position="109"/>
        <end position="132"/>
    </location>
</feature>
<keyword evidence="1" id="KW-0472">Membrane</keyword>
<comment type="caution">
    <text evidence="2">The sequence shown here is derived from an EMBL/GenBank/DDBJ whole genome shotgun (WGS) entry which is preliminary data.</text>
</comment>
<evidence type="ECO:0000313" key="3">
    <source>
        <dbReference type="Proteomes" id="UP000198287"/>
    </source>
</evidence>
<evidence type="ECO:0000313" key="2">
    <source>
        <dbReference type="EMBL" id="OXA61475.1"/>
    </source>
</evidence>
<feature type="transmembrane region" description="Helical" evidence="1">
    <location>
        <begin position="210"/>
        <end position="225"/>
    </location>
</feature>
<evidence type="ECO:0000256" key="1">
    <source>
        <dbReference type="SAM" id="Phobius"/>
    </source>
</evidence>
<reference evidence="2 3" key="1">
    <citation type="submission" date="2015-12" db="EMBL/GenBank/DDBJ databases">
        <title>The genome of Folsomia candida.</title>
        <authorList>
            <person name="Faddeeva A."/>
            <person name="Derks M.F."/>
            <person name="Anvar Y."/>
            <person name="Smit S."/>
            <person name="Van Straalen N."/>
            <person name="Roelofs D."/>
        </authorList>
    </citation>
    <scope>NUCLEOTIDE SEQUENCE [LARGE SCALE GENOMIC DNA]</scope>
    <source>
        <strain evidence="2 3">VU population</strain>
        <tissue evidence="2">Whole body</tissue>
    </source>
</reference>
<sequence length="359" mass="41399">MAVSETLNKLKLRIFNYKRTPPLPKSLLSPVTFTNVVFALRWSSFWRSVPYHFDLAKNILIPTKKSIQELRIMTLIHTIQLMYFGIVLIFLAFERNLVMLIKTRNLFDIAYAFLVSITTTAVFVGVINIGYFKRDEFSYFVNNSTQYCINMREKFANPMLACKWRNGCEELMVLMKIIMITGPAISTLHFLRHPEKMIYVTSLVPKNSPFYYLCYLFYACVRLCLQMSGSAAAMGHAFPVMGSAFCLVSLIKEIQPGQKVYRMKPSYRSPFNLRFTIRTTQLMSIYLNNIMRNILIVQHVLITWSGTLCIYSVIHFWDKLTLPARGVLTSTAFGVLGLWTAILTIAAHTYKLSEKVEDE</sequence>
<dbReference type="Proteomes" id="UP000198287">
    <property type="component" value="Unassembled WGS sequence"/>
</dbReference>
<proteinExistence type="predicted"/>
<dbReference type="AlphaFoldDB" id="A0A226EV26"/>
<organism evidence="2 3">
    <name type="scientific">Folsomia candida</name>
    <name type="common">Springtail</name>
    <dbReference type="NCBI Taxonomy" id="158441"/>
    <lineage>
        <taxon>Eukaryota</taxon>
        <taxon>Metazoa</taxon>
        <taxon>Ecdysozoa</taxon>
        <taxon>Arthropoda</taxon>
        <taxon>Hexapoda</taxon>
        <taxon>Collembola</taxon>
        <taxon>Entomobryomorpha</taxon>
        <taxon>Isotomoidea</taxon>
        <taxon>Isotomidae</taxon>
        <taxon>Proisotominae</taxon>
        <taxon>Folsomia</taxon>
    </lineage>
</organism>
<dbReference type="EMBL" id="LNIX01000001">
    <property type="protein sequence ID" value="OXA61475.1"/>
    <property type="molecule type" value="Genomic_DNA"/>
</dbReference>
<keyword evidence="1" id="KW-1133">Transmembrane helix</keyword>
<feature type="transmembrane region" description="Helical" evidence="1">
    <location>
        <begin position="173"/>
        <end position="190"/>
    </location>
</feature>
<protein>
    <submittedName>
        <fullName evidence="2">Uncharacterized protein</fullName>
    </submittedName>
</protein>